<evidence type="ECO:0000256" key="13">
    <source>
        <dbReference type="SAM" id="MobiDB-lite"/>
    </source>
</evidence>
<keyword evidence="7" id="KW-0325">Glycoprotein</keyword>
<comment type="subunit">
    <text evidence="10">Heteropentamer. Part of the GPI-anchor transamidase complex, consisting of PIGK, PIGT, PIGS, PIGU and GAA1. Interacts with PIGK.</text>
</comment>
<keyword evidence="3" id="KW-0256">Endoplasmic reticulum</keyword>
<feature type="transmembrane region" description="Helical" evidence="14">
    <location>
        <begin position="593"/>
        <end position="613"/>
    </location>
</feature>
<keyword evidence="16" id="KW-1185">Reference proteome</keyword>
<dbReference type="FunFam" id="3.40.630.10:FF:000047">
    <property type="entry name" value="Glycosylphosphatidylinositol anchor attachment 1 protein"/>
    <property type="match status" value="1"/>
</dbReference>
<evidence type="ECO:0000256" key="9">
    <source>
        <dbReference type="ARBA" id="ARBA00093336"/>
    </source>
</evidence>
<evidence type="ECO:0000256" key="1">
    <source>
        <dbReference type="ARBA" id="ARBA00004477"/>
    </source>
</evidence>
<evidence type="ECO:0000256" key="3">
    <source>
        <dbReference type="ARBA" id="ARBA00022824"/>
    </source>
</evidence>
<evidence type="ECO:0000313" key="16">
    <source>
        <dbReference type="Proteomes" id="UP001634394"/>
    </source>
</evidence>
<keyword evidence="6" id="KW-1015">Disulfide bond</keyword>
<dbReference type="Pfam" id="PF04114">
    <property type="entry name" value="Gaa1"/>
    <property type="match status" value="1"/>
</dbReference>
<dbReference type="Proteomes" id="UP001634394">
    <property type="component" value="Unassembled WGS sequence"/>
</dbReference>
<accession>A0ABD3VH72</accession>
<comment type="subcellular location">
    <subcellularLocation>
        <location evidence="1">Endoplasmic reticulum membrane</location>
        <topology evidence="1">Multi-pass membrane protein</topology>
    </subcellularLocation>
</comment>
<gene>
    <name evidence="15" type="ORF">ACJMK2_010062</name>
</gene>
<reference evidence="15 16" key="1">
    <citation type="submission" date="2024-11" db="EMBL/GenBank/DDBJ databases">
        <title>Chromosome-level genome assembly of the freshwater bivalve Anodonta woodiana.</title>
        <authorList>
            <person name="Chen X."/>
        </authorList>
    </citation>
    <scope>NUCLEOTIDE SEQUENCE [LARGE SCALE GENOMIC DNA]</scope>
    <source>
        <strain evidence="15">MN2024</strain>
        <tissue evidence="15">Gills</tissue>
    </source>
</reference>
<protein>
    <recommendedName>
        <fullName evidence="11">GPI-anchor transamidase component GPAA1</fullName>
    </recommendedName>
    <alternativeName>
        <fullName evidence="8">GAA1 protein homolog</fullName>
    </alternativeName>
    <alternativeName>
        <fullName evidence="12">Glycosylphosphatidylinositol anchor attachment 1 protein</fullName>
    </alternativeName>
</protein>
<dbReference type="PANTHER" id="PTHR13304">
    <property type="entry name" value="GLYCOSYLPHOSPHATIDYLINOSITOL ANCHOR ATTACHMENT 1 PROTEIN"/>
    <property type="match status" value="1"/>
</dbReference>
<evidence type="ECO:0000256" key="6">
    <source>
        <dbReference type="ARBA" id="ARBA00023157"/>
    </source>
</evidence>
<feature type="compositionally biased region" description="Basic and acidic residues" evidence="13">
    <location>
        <begin position="408"/>
        <end position="440"/>
    </location>
</feature>
<feature type="transmembrane region" description="Helical" evidence="14">
    <location>
        <begin position="646"/>
        <end position="671"/>
    </location>
</feature>
<feature type="transmembrane region" description="Helical" evidence="14">
    <location>
        <begin position="474"/>
        <end position="495"/>
    </location>
</feature>
<dbReference type="EMBL" id="JBJQND010000012">
    <property type="protein sequence ID" value="KAL3859873.1"/>
    <property type="molecule type" value="Genomic_DNA"/>
</dbReference>
<evidence type="ECO:0000256" key="10">
    <source>
        <dbReference type="ARBA" id="ARBA00093557"/>
    </source>
</evidence>
<comment type="caution">
    <text evidence="15">The sequence shown here is derived from an EMBL/GenBank/DDBJ whole genome shotgun (WGS) entry which is preliminary data.</text>
</comment>
<name>A0ABD3VH72_SINWO</name>
<evidence type="ECO:0000256" key="11">
    <source>
        <dbReference type="ARBA" id="ARBA00093619"/>
    </source>
</evidence>
<evidence type="ECO:0000256" key="12">
    <source>
        <dbReference type="ARBA" id="ARBA00093661"/>
    </source>
</evidence>
<dbReference type="SUPFAM" id="SSF53187">
    <property type="entry name" value="Zn-dependent exopeptidases"/>
    <property type="match status" value="1"/>
</dbReference>
<keyword evidence="5 14" id="KW-0472">Membrane</keyword>
<sequence>MGFLSNPKQRQKIIDAVSKYNNKLCVLCYVAGVAWFLALASPYLNAQTYISENALLPGVVGNEFHFTDFDVNAVLKELQEELKKDKGKLPRDWLYSQFRMIGLDTYMQNYSIKYPLHITRGQSVPGQNVYAILRARRTASTEAIVMSTPFRPKGSDLTQTTGGIVLMLGLARHFRKQPYWSKDIIFLVTDHEQIGMQAWLEGYHLIDADYIKPGELPGRSGPIQAAINLEIPSGSLKSFDLKIQGLNGQLPNLDLFNLAVKICNKEGADVTLHQQHNVHSNKAWTLDGFQHTLKTMLKMMWSQAMGLPTGNHGLFHQYHIEALTLQGIHKKKSGDIGLDTTGKIVEGIFRSLNNLLERFHQSFFFYILSSTNRYVSIGMYMPPFGLICAPGLIKAIALWVGLGKETKNKEAKGEKGEKTESGKEEVASDTNDQDREKSEEKTDDQEAEKEISSDEEDEEESFHAGSGILSTVPLLFSSTLMGLLCSMGPHLLASMSGSFRMHIEDGIFYGFLALFTASLIFPKMVGRKTSKGKKLLFDWQLLKCIGLIFQSLVLFSLSLMNISLAFFLGVVIIPITVIVHPTSNRCLLWFQKLLLLLVSPAVLVYLAAMVGTLQEEKFTSLVTLLSKSWANLSRGLLLTLVDQYFFGSWIFIVFSFSVLPTWLVFWGIAFCEPT</sequence>
<evidence type="ECO:0000256" key="2">
    <source>
        <dbReference type="ARBA" id="ARBA00022692"/>
    </source>
</evidence>
<feature type="transmembrane region" description="Helical" evidence="14">
    <location>
        <begin position="380"/>
        <end position="402"/>
    </location>
</feature>
<dbReference type="GO" id="GO:0005789">
    <property type="term" value="C:endoplasmic reticulum membrane"/>
    <property type="evidence" value="ECO:0007669"/>
    <property type="project" value="UniProtKB-SubCell"/>
</dbReference>
<evidence type="ECO:0000256" key="7">
    <source>
        <dbReference type="ARBA" id="ARBA00023180"/>
    </source>
</evidence>
<feature type="transmembrane region" description="Helical" evidence="14">
    <location>
        <begin position="507"/>
        <end position="525"/>
    </location>
</feature>
<comment type="function">
    <text evidence="9">Component of the glycosylphosphatidylinositol-anchor (GPI-anchor) transamidase (GPI-T) complex that catalyzes the formation of the linkage between a proprotein and a GPI-anchor and participates in GPI anchored protein biosynthesis. Binds GPI-anchor.</text>
</comment>
<evidence type="ECO:0000256" key="4">
    <source>
        <dbReference type="ARBA" id="ARBA00022989"/>
    </source>
</evidence>
<dbReference type="PANTHER" id="PTHR13304:SF0">
    <property type="entry name" value="GLYCOSYLPHOSPHATIDYLINOSITOL ANCHOR ATTACHMENT 1 PROTEIN"/>
    <property type="match status" value="1"/>
</dbReference>
<evidence type="ECO:0000313" key="15">
    <source>
        <dbReference type="EMBL" id="KAL3859873.1"/>
    </source>
</evidence>
<dbReference type="PIRSF" id="PIRSF036762">
    <property type="entry name" value="GAA1"/>
    <property type="match status" value="1"/>
</dbReference>
<evidence type="ECO:0000256" key="14">
    <source>
        <dbReference type="SAM" id="Phobius"/>
    </source>
</evidence>
<keyword evidence="4 14" id="KW-1133">Transmembrane helix</keyword>
<feature type="transmembrane region" description="Helical" evidence="14">
    <location>
        <begin position="562"/>
        <end position="581"/>
    </location>
</feature>
<feature type="compositionally biased region" description="Acidic residues" evidence="13">
    <location>
        <begin position="441"/>
        <end position="459"/>
    </location>
</feature>
<feature type="transmembrane region" description="Helical" evidence="14">
    <location>
        <begin position="537"/>
        <end position="556"/>
    </location>
</feature>
<evidence type="ECO:0000256" key="8">
    <source>
        <dbReference type="ARBA" id="ARBA00083563"/>
    </source>
</evidence>
<organism evidence="15 16">
    <name type="scientific">Sinanodonta woodiana</name>
    <name type="common">Chinese pond mussel</name>
    <name type="synonym">Anodonta woodiana</name>
    <dbReference type="NCBI Taxonomy" id="1069815"/>
    <lineage>
        <taxon>Eukaryota</taxon>
        <taxon>Metazoa</taxon>
        <taxon>Spiralia</taxon>
        <taxon>Lophotrochozoa</taxon>
        <taxon>Mollusca</taxon>
        <taxon>Bivalvia</taxon>
        <taxon>Autobranchia</taxon>
        <taxon>Heteroconchia</taxon>
        <taxon>Palaeoheterodonta</taxon>
        <taxon>Unionida</taxon>
        <taxon>Unionoidea</taxon>
        <taxon>Unionidae</taxon>
        <taxon>Unioninae</taxon>
        <taxon>Sinanodonta</taxon>
    </lineage>
</organism>
<feature type="region of interest" description="Disordered" evidence="13">
    <location>
        <begin position="408"/>
        <end position="459"/>
    </location>
</feature>
<proteinExistence type="predicted"/>
<dbReference type="AlphaFoldDB" id="A0ABD3VH72"/>
<dbReference type="Gene3D" id="3.40.630.10">
    <property type="entry name" value="Zn peptidases"/>
    <property type="match status" value="1"/>
</dbReference>
<dbReference type="InterPro" id="IPR007246">
    <property type="entry name" value="Gaa1"/>
</dbReference>
<evidence type="ECO:0000256" key="5">
    <source>
        <dbReference type="ARBA" id="ARBA00023136"/>
    </source>
</evidence>
<keyword evidence="2 14" id="KW-0812">Transmembrane</keyword>